<organism evidence="2">
    <name type="scientific">Magallana gigas</name>
    <name type="common">Pacific oyster</name>
    <name type="synonym">Crassostrea gigas</name>
    <dbReference type="NCBI Taxonomy" id="29159"/>
    <lineage>
        <taxon>Eukaryota</taxon>
        <taxon>Metazoa</taxon>
        <taxon>Spiralia</taxon>
        <taxon>Lophotrochozoa</taxon>
        <taxon>Mollusca</taxon>
        <taxon>Bivalvia</taxon>
        <taxon>Autobranchia</taxon>
        <taxon>Pteriomorphia</taxon>
        <taxon>Ostreida</taxon>
        <taxon>Ostreoidea</taxon>
        <taxon>Ostreidae</taxon>
        <taxon>Magallana</taxon>
    </lineage>
</organism>
<dbReference type="HOGENOM" id="CLU_2640518_0_0_1"/>
<protein>
    <submittedName>
        <fullName evidence="2">Uncharacterized protein</fullName>
    </submittedName>
</protein>
<evidence type="ECO:0000256" key="1">
    <source>
        <dbReference type="SAM" id="MobiDB-lite"/>
    </source>
</evidence>
<feature type="region of interest" description="Disordered" evidence="1">
    <location>
        <begin position="36"/>
        <end position="62"/>
    </location>
</feature>
<proteinExistence type="predicted"/>
<feature type="compositionally biased region" description="Polar residues" evidence="1">
    <location>
        <begin position="41"/>
        <end position="62"/>
    </location>
</feature>
<dbReference type="EMBL" id="JH816930">
    <property type="protein sequence ID" value="EKC22319.1"/>
    <property type="molecule type" value="Genomic_DNA"/>
</dbReference>
<feature type="region of interest" description="Disordered" evidence="1">
    <location>
        <begin position="1"/>
        <end position="23"/>
    </location>
</feature>
<gene>
    <name evidence="2" type="ORF">CGI_10002470</name>
</gene>
<dbReference type="InParanoid" id="K1PTS8"/>
<evidence type="ECO:0000313" key="2">
    <source>
        <dbReference type="EMBL" id="EKC22319.1"/>
    </source>
</evidence>
<name>K1PTS8_MAGGI</name>
<accession>K1PTS8</accession>
<sequence>MARTVHRSIESVRQYKRASDDMMKEVSTVLEPKRFRKSDEPTSTITTTSLDSPRSMDIDNSASGPIFTNCTFNFGGF</sequence>
<dbReference type="AlphaFoldDB" id="K1PTS8"/>
<reference evidence="2" key="1">
    <citation type="journal article" date="2012" name="Nature">
        <title>The oyster genome reveals stress adaptation and complexity of shell formation.</title>
        <authorList>
            <person name="Zhang G."/>
            <person name="Fang X."/>
            <person name="Guo X."/>
            <person name="Li L."/>
            <person name="Luo R."/>
            <person name="Xu F."/>
            <person name="Yang P."/>
            <person name="Zhang L."/>
            <person name="Wang X."/>
            <person name="Qi H."/>
            <person name="Xiong Z."/>
            <person name="Que H."/>
            <person name="Xie Y."/>
            <person name="Holland P.W."/>
            <person name="Paps J."/>
            <person name="Zhu Y."/>
            <person name="Wu F."/>
            <person name="Chen Y."/>
            <person name="Wang J."/>
            <person name="Peng C."/>
            <person name="Meng J."/>
            <person name="Yang L."/>
            <person name="Liu J."/>
            <person name="Wen B."/>
            <person name="Zhang N."/>
            <person name="Huang Z."/>
            <person name="Zhu Q."/>
            <person name="Feng Y."/>
            <person name="Mount A."/>
            <person name="Hedgecock D."/>
            <person name="Xu Z."/>
            <person name="Liu Y."/>
            <person name="Domazet-Loso T."/>
            <person name="Du Y."/>
            <person name="Sun X."/>
            <person name="Zhang S."/>
            <person name="Liu B."/>
            <person name="Cheng P."/>
            <person name="Jiang X."/>
            <person name="Li J."/>
            <person name="Fan D."/>
            <person name="Wang W."/>
            <person name="Fu W."/>
            <person name="Wang T."/>
            <person name="Wang B."/>
            <person name="Zhang J."/>
            <person name="Peng Z."/>
            <person name="Li Y."/>
            <person name="Li N."/>
            <person name="Wang J."/>
            <person name="Chen M."/>
            <person name="He Y."/>
            <person name="Tan F."/>
            <person name="Song X."/>
            <person name="Zheng Q."/>
            <person name="Huang R."/>
            <person name="Yang H."/>
            <person name="Du X."/>
            <person name="Chen L."/>
            <person name="Yang M."/>
            <person name="Gaffney P.M."/>
            <person name="Wang S."/>
            <person name="Luo L."/>
            <person name="She Z."/>
            <person name="Ming Y."/>
            <person name="Huang W."/>
            <person name="Zhang S."/>
            <person name="Huang B."/>
            <person name="Zhang Y."/>
            <person name="Qu T."/>
            <person name="Ni P."/>
            <person name="Miao G."/>
            <person name="Wang J."/>
            <person name="Wang Q."/>
            <person name="Steinberg C.E."/>
            <person name="Wang H."/>
            <person name="Li N."/>
            <person name="Qian L."/>
            <person name="Zhang G."/>
            <person name="Li Y."/>
            <person name="Yang H."/>
            <person name="Liu X."/>
            <person name="Wang J."/>
            <person name="Yin Y."/>
            <person name="Wang J."/>
        </authorList>
    </citation>
    <scope>NUCLEOTIDE SEQUENCE [LARGE SCALE GENOMIC DNA]</scope>
    <source>
        <strain evidence="2">05x7-T-G4-1.051#20</strain>
    </source>
</reference>